<accession>A0A919V6T3</accession>
<comment type="caution">
    <text evidence="3">The sequence shown here is derived from an EMBL/GenBank/DDBJ whole genome shotgun (WGS) entry which is preliminary data.</text>
</comment>
<proteinExistence type="inferred from homology"/>
<dbReference type="InterPro" id="IPR036148">
    <property type="entry name" value="MmgE/PrpD_sf"/>
</dbReference>
<name>A0A919V6T3_9ACTN</name>
<dbReference type="Pfam" id="PF03972">
    <property type="entry name" value="MmgE_PrpD_N"/>
    <property type="match status" value="1"/>
</dbReference>
<dbReference type="GO" id="GO:0016829">
    <property type="term" value="F:lyase activity"/>
    <property type="evidence" value="ECO:0007669"/>
    <property type="project" value="InterPro"/>
</dbReference>
<evidence type="ECO:0000313" key="4">
    <source>
        <dbReference type="Proteomes" id="UP000606172"/>
    </source>
</evidence>
<dbReference type="RefSeq" id="WP_204025841.1">
    <property type="nucleotide sequence ID" value="NZ_BOOW01000018.1"/>
</dbReference>
<dbReference type="PANTHER" id="PTHR16943">
    <property type="entry name" value="2-METHYLCITRATE DEHYDRATASE-RELATED"/>
    <property type="match status" value="1"/>
</dbReference>
<gene>
    <name evidence="3" type="ORF">Ssi02_30240</name>
</gene>
<feature type="domain" description="MmgE/PrpD N-terminal" evidence="2">
    <location>
        <begin position="64"/>
        <end position="189"/>
    </location>
</feature>
<evidence type="ECO:0000256" key="1">
    <source>
        <dbReference type="ARBA" id="ARBA00006174"/>
    </source>
</evidence>
<reference evidence="3" key="1">
    <citation type="submission" date="2021-01" db="EMBL/GenBank/DDBJ databases">
        <title>Whole genome shotgun sequence of Sinosporangium siamense NBRC 109515.</title>
        <authorList>
            <person name="Komaki H."/>
            <person name="Tamura T."/>
        </authorList>
    </citation>
    <scope>NUCLEOTIDE SEQUENCE</scope>
    <source>
        <strain evidence="3">NBRC 109515</strain>
    </source>
</reference>
<dbReference type="Gene3D" id="1.10.4100.10">
    <property type="entry name" value="2-methylcitrate dehydratase PrpD"/>
    <property type="match status" value="1"/>
</dbReference>
<keyword evidence="4" id="KW-1185">Reference proteome</keyword>
<dbReference type="EMBL" id="BOOW01000018">
    <property type="protein sequence ID" value="GII92793.1"/>
    <property type="molecule type" value="Genomic_DNA"/>
</dbReference>
<comment type="similarity">
    <text evidence="1">Belongs to the PrpD family.</text>
</comment>
<dbReference type="InterPro" id="IPR045336">
    <property type="entry name" value="MmgE_PrpD_N"/>
</dbReference>
<dbReference type="InterPro" id="IPR042183">
    <property type="entry name" value="MmgE/PrpD_sf_1"/>
</dbReference>
<dbReference type="PANTHER" id="PTHR16943:SF8">
    <property type="entry name" value="2-METHYLCITRATE DEHYDRATASE"/>
    <property type="match status" value="1"/>
</dbReference>
<evidence type="ECO:0000313" key="3">
    <source>
        <dbReference type="EMBL" id="GII92793.1"/>
    </source>
</evidence>
<sequence>MTAVTRTLAAFAAEAVPGPAALAAARGALPGTEAPTRSGGEAGPDRAAAHWTACAVVHHAAAREATPGQAEHALAVGIEVALRLFGSLDGQVVGGWDPVGSAVRVGAAAAAARLNGLDAGHVARAIGIAATQAAGLAVVEGTALGAYQHKYAAGDGLQAAHLAGAGMTAPETGLEGRRGLFALLAPEADPAGVVQELGERWLVTEQRPGVPAPIGAAQWADAVAYAREALS</sequence>
<dbReference type="SUPFAM" id="SSF103378">
    <property type="entry name" value="2-methylcitrate dehydratase PrpD"/>
    <property type="match status" value="1"/>
</dbReference>
<dbReference type="AlphaFoldDB" id="A0A919V6T3"/>
<organism evidence="3 4">
    <name type="scientific">Sinosporangium siamense</name>
    <dbReference type="NCBI Taxonomy" id="1367973"/>
    <lineage>
        <taxon>Bacteria</taxon>
        <taxon>Bacillati</taxon>
        <taxon>Actinomycetota</taxon>
        <taxon>Actinomycetes</taxon>
        <taxon>Streptosporangiales</taxon>
        <taxon>Streptosporangiaceae</taxon>
        <taxon>Sinosporangium</taxon>
    </lineage>
</organism>
<dbReference type="InterPro" id="IPR005656">
    <property type="entry name" value="MmgE_PrpD"/>
</dbReference>
<evidence type="ECO:0000259" key="2">
    <source>
        <dbReference type="Pfam" id="PF03972"/>
    </source>
</evidence>
<dbReference type="Proteomes" id="UP000606172">
    <property type="component" value="Unassembled WGS sequence"/>
</dbReference>
<protein>
    <recommendedName>
        <fullName evidence="2">MmgE/PrpD N-terminal domain-containing protein</fullName>
    </recommendedName>
</protein>